<dbReference type="InterPro" id="IPR023404">
    <property type="entry name" value="rSAM_horseshoe"/>
</dbReference>
<dbReference type="SUPFAM" id="SSF102114">
    <property type="entry name" value="Radical SAM enzymes"/>
    <property type="match status" value="1"/>
</dbReference>
<name>A0A7C2YHM8_9CREN</name>
<protein>
    <submittedName>
        <fullName evidence="2">Radical SAM protein</fullName>
    </submittedName>
</protein>
<dbReference type="EMBL" id="DSFE01000072">
    <property type="protein sequence ID" value="HEU97857.1"/>
    <property type="molecule type" value="Genomic_DNA"/>
</dbReference>
<dbReference type="Proteomes" id="UP000885664">
    <property type="component" value="Unassembled WGS sequence"/>
</dbReference>
<sequence>FRDAASSNMVIVVAGVVVPGKYIGGRPISPEEVERIGRMLSNVFTVLAGPAARFGMGEEGGKPAISPSKFRGIYDAVVSGDPEIYVKDVLLKGEEKAEEWIRRKDYSEIDRFAILGSKIVKQHPNYNYNLTAEIETYRGCSRWVVGGCSFCIEPLYGKPISRDPRSVILEVSALYEEGVRSFRIGRQPDILVYGSEELGKKENPKPNPEFIENLFRELREKIGNSILHVDNANPAVISAYPEESKKAILAIVKYHSPGDVLAFGLESADDKVVKINNLNVTFDEALRAVEIVNEVGKGIGYNGLPHILPGINFILGLPGETSRTYEKNLEFLDEILKRKLLVRRINIRKVLVLPNTRVSVIWKETLLEKNKDRAKNFIWIVRHRYDPLFLRSVVPPGTILKDLYVEKVGGNNYTYARQLGSYPLIVELEGKFDPPCVLDARVIGYKGRSVKGVPLNSCRSS</sequence>
<organism evidence="2">
    <name type="scientific">Fervidicoccus fontis</name>
    <dbReference type="NCBI Taxonomy" id="683846"/>
    <lineage>
        <taxon>Archaea</taxon>
        <taxon>Thermoproteota</taxon>
        <taxon>Thermoprotei</taxon>
        <taxon>Fervidicoccales</taxon>
        <taxon>Fervidicoccaceae</taxon>
        <taxon>Fervidicoccus</taxon>
    </lineage>
</organism>
<dbReference type="SFLD" id="SFLDG01082">
    <property type="entry name" value="B12-binding_domain_containing"/>
    <property type="match status" value="1"/>
</dbReference>
<dbReference type="SMART" id="SM00729">
    <property type="entry name" value="Elp3"/>
    <property type="match status" value="1"/>
</dbReference>
<feature type="non-terminal residue" evidence="2">
    <location>
        <position position="1"/>
    </location>
</feature>
<proteinExistence type="predicted"/>
<comment type="caution">
    <text evidence="2">The sequence shown here is derived from an EMBL/GenBank/DDBJ whole genome shotgun (WGS) entry which is preliminary data.</text>
</comment>
<gene>
    <name evidence="2" type="ORF">ENO36_03260</name>
</gene>
<dbReference type="InterPro" id="IPR007197">
    <property type="entry name" value="rSAM"/>
</dbReference>
<dbReference type="PROSITE" id="PS51918">
    <property type="entry name" value="RADICAL_SAM"/>
    <property type="match status" value="1"/>
</dbReference>
<dbReference type="InterPro" id="IPR006638">
    <property type="entry name" value="Elp3/MiaA/NifB-like_rSAM"/>
</dbReference>
<dbReference type="Pfam" id="PF04055">
    <property type="entry name" value="Radical_SAM"/>
    <property type="match status" value="1"/>
</dbReference>
<dbReference type="PANTHER" id="PTHR43324">
    <property type="match status" value="1"/>
</dbReference>
<evidence type="ECO:0000313" key="2">
    <source>
        <dbReference type="EMBL" id="HEU97857.1"/>
    </source>
</evidence>
<evidence type="ECO:0000259" key="1">
    <source>
        <dbReference type="PROSITE" id="PS51918"/>
    </source>
</evidence>
<dbReference type="AlphaFoldDB" id="A0A7C2YHM8"/>
<dbReference type="Gene3D" id="3.80.30.20">
    <property type="entry name" value="tm_1862 like domain"/>
    <property type="match status" value="1"/>
</dbReference>
<dbReference type="InterPro" id="IPR058240">
    <property type="entry name" value="rSAM_sf"/>
</dbReference>
<dbReference type="PANTHER" id="PTHR43324:SF1">
    <property type="entry name" value="RADICAL SAM CORE DOMAIN-CONTAINING PROTEIN"/>
    <property type="match status" value="1"/>
</dbReference>
<feature type="domain" description="Radical SAM core" evidence="1">
    <location>
        <begin position="126"/>
        <end position="396"/>
    </location>
</feature>
<dbReference type="GO" id="GO:0051536">
    <property type="term" value="F:iron-sulfur cluster binding"/>
    <property type="evidence" value="ECO:0007669"/>
    <property type="project" value="InterPro"/>
</dbReference>
<dbReference type="GO" id="GO:0003824">
    <property type="term" value="F:catalytic activity"/>
    <property type="evidence" value="ECO:0007669"/>
    <property type="project" value="InterPro"/>
</dbReference>
<accession>A0A7C2YHM8</accession>
<reference evidence="2" key="1">
    <citation type="journal article" date="2020" name="mSystems">
        <title>Genome- and Community-Level Interaction Insights into Carbon Utilization and Element Cycling Functions of Hydrothermarchaeota in Hydrothermal Sediment.</title>
        <authorList>
            <person name="Zhou Z."/>
            <person name="Liu Y."/>
            <person name="Xu W."/>
            <person name="Pan J."/>
            <person name="Luo Z.H."/>
            <person name="Li M."/>
        </authorList>
    </citation>
    <scope>NUCLEOTIDE SEQUENCE [LARGE SCALE GENOMIC DNA]</scope>
    <source>
        <strain evidence="2">SpSt-1259</strain>
    </source>
</reference>
<dbReference type="SFLD" id="SFLDS00029">
    <property type="entry name" value="Radical_SAM"/>
    <property type="match status" value="1"/>
</dbReference>